<keyword evidence="7" id="KW-0503">Monooxygenase</keyword>
<dbReference type="InterPro" id="IPR036396">
    <property type="entry name" value="Cyt_P450_sf"/>
</dbReference>
<keyword evidence="6 8" id="KW-0408">Iron</keyword>
<comment type="similarity">
    <text evidence="2">Belongs to the cytochrome P450 family.</text>
</comment>
<evidence type="ECO:0000256" key="3">
    <source>
        <dbReference type="ARBA" id="ARBA00022617"/>
    </source>
</evidence>
<evidence type="ECO:0000313" key="10">
    <source>
        <dbReference type="Proteomes" id="UP001320420"/>
    </source>
</evidence>
<name>A0AAN9U9A2_9PEZI</name>
<keyword evidence="10" id="KW-1185">Reference proteome</keyword>
<dbReference type="EMBL" id="JAKJXP020000126">
    <property type="protein sequence ID" value="KAK7744009.1"/>
    <property type="molecule type" value="Genomic_DNA"/>
</dbReference>
<dbReference type="InterPro" id="IPR050121">
    <property type="entry name" value="Cytochrome_P450_monoxygenase"/>
</dbReference>
<reference evidence="9 10" key="1">
    <citation type="submission" date="2024-02" db="EMBL/GenBank/DDBJ databases">
        <title>De novo assembly and annotation of 12 fungi associated with fruit tree decline syndrome in Ontario, Canada.</title>
        <authorList>
            <person name="Sulman M."/>
            <person name="Ellouze W."/>
            <person name="Ilyukhin E."/>
        </authorList>
    </citation>
    <scope>NUCLEOTIDE SEQUENCE [LARGE SCALE GENOMIC DNA]</scope>
    <source>
        <strain evidence="9 10">M11/M66-122</strain>
    </source>
</reference>
<feature type="binding site" description="axial binding residue" evidence="8">
    <location>
        <position position="446"/>
    </location>
    <ligand>
        <name>heme</name>
        <dbReference type="ChEBI" id="CHEBI:30413"/>
    </ligand>
    <ligandPart>
        <name>Fe</name>
        <dbReference type="ChEBI" id="CHEBI:18248"/>
    </ligandPart>
</feature>
<dbReference type="AlphaFoldDB" id="A0AAN9U9A2"/>
<evidence type="ECO:0000256" key="5">
    <source>
        <dbReference type="ARBA" id="ARBA00023002"/>
    </source>
</evidence>
<evidence type="ECO:0008006" key="11">
    <source>
        <dbReference type="Google" id="ProtNLM"/>
    </source>
</evidence>
<dbReference type="SUPFAM" id="SSF48264">
    <property type="entry name" value="Cytochrome P450"/>
    <property type="match status" value="1"/>
</dbReference>
<dbReference type="GO" id="GO:0020037">
    <property type="term" value="F:heme binding"/>
    <property type="evidence" value="ECO:0007669"/>
    <property type="project" value="InterPro"/>
</dbReference>
<evidence type="ECO:0000256" key="7">
    <source>
        <dbReference type="ARBA" id="ARBA00023033"/>
    </source>
</evidence>
<dbReference type="InterPro" id="IPR002401">
    <property type="entry name" value="Cyt_P450_E_grp-I"/>
</dbReference>
<dbReference type="GO" id="GO:0005506">
    <property type="term" value="F:iron ion binding"/>
    <property type="evidence" value="ECO:0007669"/>
    <property type="project" value="InterPro"/>
</dbReference>
<evidence type="ECO:0000256" key="2">
    <source>
        <dbReference type="ARBA" id="ARBA00010617"/>
    </source>
</evidence>
<proteinExistence type="inferred from homology"/>
<comment type="cofactor">
    <cofactor evidence="1 8">
        <name>heme</name>
        <dbReference type="ChEBI" id="CHEBI:30413"/>
    </cofactor>
</comment>
<dbReference type="GO" id="GO:0004497">
    <property type="term" value="F:monooxygenase activity"/>
    <property type="evidence" value="ECO:0007669"/>
    <property type="project" value="UniProtKB-KW"/>
</dbReference>
<dbReference type="PRINTS" id="PR00385">
    <property type="entry name" value="P450"/>
</dbReference>
<evidence type="ECO:0000256" key="1">
    <source>
        <dbReference type="ARBA" id="ARBA00001971"/>
    </source>
</evidence>
<protein>
    <recommendedName>
        <fullName evidence="11">Cytochrome P450</fullName>
    </recommendedName>
</protein>
<dbReference type="Proteomes" id="UP001320420">
    <property type="component" value="Unassembled WGS sequence"/>
</dbReference>
<comment type="caution">
    <text evidence="9">The sequence shown here is derived from an EMBL/GenBank/DDBJ whole genome shotgun (WGS) entry which is preliminary data.</text>
</comment>
<evidence type="ECO:0000256" key="4">
    <source>
        <dbReference type="ARBA" id="ARBA00022723"/>
    </source>
</evidence>
<dbReference type="InterPro" id="IPR001128">
    <property type="entry name" value="Cyt_P450"/>
</dbReference>
<dbReference type="PANTHER" id="PTHR24305">
    <property type="entry name" value="CYTOCHROME P450"/>
    <property type="match status" value="1"/>
</dbReference>
<keyword evidence="4 8" id="KW-0479">Metal-binding</keyword>
<dbReference type="PANTHER" id="PTHR24305:SF77">
    <property type="entry name" value="CYTOCHROME P450 MONOOXYGENASE"/>
    <property type="match status" value="1"/>
</dbReference>
<evidence type="ECO:0000313" key="9">
    <source>
        <dbReference type="EMBL" id="KAK7744009.1"/>
    </source>
</evidence>
<sequence>MAFTALLTLPALGILLLTYYVLSSIVAWHRLRHFPGPLSGSFSYYFIAKTNRLGKCFETYTNVNREFGPLARIGPNDLITDDPELIRLMSSARSPYRRSKWYRGVRIDAQNDAMGTLLDVRAHDKLKARTASAYSGKENPDLEAGIDAQLSNVIDYIRRSYLTTGDVLRPLDFALMTQYFTLDTITRLAYGKEFGHLATDSDVFAYIRTLRENSPTIQLRSDVAWVTEILTNPQVSKLMAPKATDKMGLGKLMAKAQEVVAIRFQPGAKDQQDMLGAFVRHGLSQTECETEVVFQMIAGSDSTATVLRSTMLYLITTPYVLQKLRDEIDTAIREGRISSQITTEEAKMLPYLQAVIYEGLRIHPPFTGLLCKKAPPEGDTYQGKFIPGGTRIAHNTWSIMRNRGIFGDDVEVFRPERWLGAGVDRARRAAMERTVGLAFGYGRWACAGKAVSFMELNKFYVEVSDIYVCPL</sequence>
<dbReference type="Gene3D" id="1.10.630.10">
    <property type="entry name" value="Cytochrome P450"/>
    <property type="match status" value="1"/>
</dbReference>
<accession>A0AAN9U9A2</accession>
<gene>
    <name evidence="9" type="ORF">SLS62_010370</name>
</gene>
<keyword evidence="5" id="KW-0560">Oxidoreductase</keyword>
<organism evidence="9 10">
    <name type="scientific">Diatrype stigma</name>
    <dbReference type="NCBI Taxonomy" id="117547"/>
    <lineage>
        <taxon>Eukaryota</taxon>
        <taxon>Fungi</taxon>
        <taxon>Dikarya</taxon>
        <taxon>Ascomycota</taxon>
        <taxon>Pezizomycotina</taxon>
        <taxon>Sordariomycetes</taxon>
        <taxon>Xylariomycetidae</taxon>
        <taxon>Xylariales</taxon>
        <taxon>Diatrypaceae</taxon>
        <taxon>Diatrype</taxon>
    </lineage>
</organism>
<dbReference type="GO" id="GO:0016705">
    <property type="term" value="F:oxidoreductase activity, acting on paired donors, with incorporation or reduction of molecular oxygen"/>
    <property type="evidence" value="ECO:0007669"/>
    <property type="project" value="InterPro"/>
</dbReference>
<keyword evidence="3 8" id="KW-0349">Heme</keyword>
<dbReference type="CDD" id="cd11060">
    <property type="entry name" value="CYP57A1-like"/>
    <property type="match status" value="1"/>
</dbReference>
<evidence type="ECO:0000256" key="6">
    <source>
        <dbReference type="ARBA" id="ARBA00023004"/>
    </source>
</evidence>
<dbReference type="PRINTS" id="PR00463">
    <property type="entry name" value="EP450I"/>
</dbReference>
<evidence type="ECO:0000256" key="8">
    <source>
        <dbReference type="PIRSR" id="PIRSR602401-1"/>
    </source>
</evidence>
<dbReference type="Pfam" id="PF00067">
    <property type="entry name" value="p450"/>
    <property type="match status" value="1"/>
</dbReference>